<organism evidence="3 4">
    <name type="scientific">Vanilla planifolia</name>
    <name type="common">Vanilla</name>
    <dbReference type="NCBI Taxonomy" id="51239"/>
    <lineage>
        <taxon>Eukaryota</taxon>
        <taxon>Viridiplantae</taxon>
        <taxon>Streptophyta</taxon>
        <taxon>Embryophyta</taxon>
        <taxon>Tracheophyta</taxon>
        <taxon>Spermatophyta</taxon>
        <taxon>Magnoliopsida</taxon>
        <taxon>Liliopsida</taxon>
        <taxon>Asparagales</taxon>
        <taxon>Orchidaceae</taxon>
        <taxon>Vanilloideae</taxon>
        <taxon>Vanilleae</taxon>
        <taxon>Vanilla</taxon>
    </lineage>
</organism>
<protein>
    <recommendedName>
        <fullName evidence="2">EF-hand domain-containing protein</fullName>
    </recommendedName>
</protein>
<proteinExistence type="predicted"/>
<dbReference type="AlphaFoldDB" id="A0A835QKW7"/>
<evidence type="ECO:0000259" key="2">
    <source>
        <dbReference type="PROSITE" id="PS50222"/>
    </source>
</evidence>
<evidence type="ECO:0000256" key="1">
    <source>
        <dbReference type="ARBA" id="ARBA00022837"/>
    </source>
</evidence>
<dbReference type="Gene3D" id="1.10.238.10">
    <property type="entry name" value="EF-hand"/>
    <property type="match status" value="1"/>
</dbReference>
<feature type="domain" description="EF-hand" evidence="2">
    <location>
        <begin position="23"/>
        <end position="58"/>
    </location>
</feature>
<dbReference type="EMBL" id="JADCNM010000008">
    <property type="protein sequence ID" value="KAG0471569.1"/>
    <property type="molecule type" value="Genomic_DNA"/>
</dbReference>
<sequence length="109" mass="12605">MKMTLSVDRKMPRDSLNVGAFLLSEQQFKDWLKSIDINGDGLISQKELREALRALGQSFTHWKAWRAMRHADLNRNNFIDGDVEIKELMRYATKWGIVAVAEVGGRKKR</sequence>
<evidence type="ECO:0000313" key="4">
    <source>
        <dbReference type="Proteomes" id="UP000639772"/>
    </source>
</evidence>
<dbReference type="Proteomes" id="UP000639772">
    <property type="component" value="Unassembled WGS sequence"/>
</dbReference>
<name>A0A835QKW7_VANPL</name>
<dbReference type="InterPro" id="IPR002048">
    <property type="entry name" value="EF_hand_dom"/>
</dbReference>
<dbReference type="InterPro" id="IPR018247">
    <property type="entry name" value="EF_Hand_1_Ca_BS"/>
</dbReference>
<dbReference type="OrthoDB" id="1914225at2759"/>
<dbReference type="PROSITE" id="PS00018">
    <property type="entry name" value="EF_HAND_1"/>
    <property type="match status" value="1"/>
</dbReference>
<dbReference type="Pfam" id="PF13405">
    <property type="entry name" value="EF-hand_6"/>
    <property type="match status" value="1"/>
</dbReference>
<dbReference type="CDD" id="cd00051">
    <property type="entry name" value="EFh"/>
    <property type="match status" value="1"/>
</dbReference>
<gene>
    <name evidence="3" type="ORF">HPP92_016115</name>
</gene>
<dbReference type="SMART" id="SM00054">
    <property type="entry name" value="EFh"/>
    <property type="match status" value="1"/>
</dbReference>
<dbReference type="GO" id="GO:0005509">
    <property type="term" value="F:calcium ion binding"/>
    <property type="evidence" value="ECO:0007669"/>
    <property type="project" value="InterPro"/>
</dbReference>
<keyword evidence="1" id="KW-0106">Calcium</keyword>
<reference evidence="3 4" key="1">
    <citation type="journal article" date="2020" name="Nat. Food">
        <title>A phased Vanilla planifolia genome enables genetic improvement of flavour and production.</title>
        <authorList>
            <person name="Hasing T."/>
            <person name="Tang H."/>
            <person name="Brym M."/>
            <person name="Khazi F."/>
            <person name="Huang T."/>
            <person name="Chambers A.H."/>
        </authorList>
    </citation>
    <scope>NUCLEOTIDE SEQUENCE [LARGE SCALE GENOMIC DNA]</scope>
    <source>
        <tissue evidence="3">Leaf</tissue>
    </source>
</reference>
<accession>A0A835QKW7</accession>
<dbReference type="SUPFAM" id="SSF47473">
    <property type="entry name" value="EF-hand"/>
    <property type="match status" value="1"/>
</dbReference>
<dbReference type="InterPro" id="IPR011992">
    <property type="entry name" value="EF-hand-dom_pair"/>
</dbReference>
<dbReference type="PROSITE" id="PS50222">
    <property type="entry name" value="EF_HAND_2"/>
    <property type="match status" value="1"/>
</dbReference>
<comment type="caution">
    <text evidence="3">The sequence shown here is derived from an EMBL/GenBank/DDBJ whole genome shotgun (WGS) entry which is preliminary data.</text>
</comment>
<evidence type="ECO:0000313" key="3">
    <source>
        <dbReference type="EMBL" id="KAG0471569.1"/>
    </source>
</evidence>